<dbReference type="InterPro" id="IPR004750">
    <property type="entry name" value="Sugar_efflux"/>
</dbReference>
<feature type="transmembrane region" description="Helical" evidence="10">
    <location>
        <begin position="181"/>
        <end position="201"/>
    </location>
</feature>
<reference evidence="12 13" key="1">
    <citation type="submission" date="2021-01" db="EMBL/GenBank/DDBJ databases">
        <title>Complete genome sequence of Erwinia rhapontici MAFF 311153.</title>
        <authorList>
            <person name="Morohoshi T."/>
            <person name="Someya N."/>
        </authorList>
    </citation>
    <scope>NUCLEOTIDE SEQUENCE [LARGE SCALE GENOMIC DNA]</scope>
    <source>
        <strain evidence="12 13">MAFF 311153</strain>
    </source>
</reference>
<keyword evidence="5" id="KW-0997">Cell inner membrane</keyword>
<comment type="subcellular location">
    <subcellularLocation>
        <location evidence="1">Cell inner membrane</location>
        <topology evidence="1">Multi-pass membrane protein</topology>
    </subcellularLocation>
</comment>
<dbReference type="PROSITE" id="PS50850">
    <property type="entry name" value="MFS"/>
    <property type="match status" value="1"/>
</dbReference>
<sequence length="436" mass="47727">MKTLSPPIEKGFPTFILGRKISPFFLTRLIEPMSLPAAPARTLPDSKSLAFLIVAFISGLAGALQTPTLSLFLSTEVHVRPFMVGLFFTLSAVIGIVVSQLLARYSDRKGDRKTLILYCCLLGAMASLLFAWNRNYFILLFVGVLLSSFGTSATSQMFALAREHSDKTGRENVMFSSVMRAQISLAWMVGPPLAFALALGYGFRTMYLTAAVAFVLCAVIVRYLLPSMRKTTLVMRQPIQAPRRHRRATLMLFIACTLMWSSNGLYLITMPLYVVNELHLPEKLAGLMMGLAAGLEIPVMLLAGYYAKRCGKRRLMRGAAFSGLLFYSGTLMFDGEVSMLLLQGLNAMFIGVVAAIGMIYFQDMMPGQAGAATTLFTNSTRMGWIVGGSLAGMVAEVWSFHAVFWFAVVMMAASLLCLLRVPEPQTGETSTEQPAG</sequence>
<dbReference type="PANTHER" id="PTHR23535:SF2">
    <property type="entry name" value="SUGAR EFFLUX TRANSPORTER A-RELATED"/>
    <property type="match status" value="1"/>
</dbReference>
<organism evidence="12 13">
    <name type="scientific">Erwinia rhapontici</name>
    <name type="common">Pectobacterium rhapontici</name>
    <dbReference type="NCBI Taxonomy" id="55212"/>
    <lineage>
        <taxon>Bacteria</taxon>
        <taxon>Pseudomonadati</taxon>
        <taxon>Pseudomonadota</taxon>
        <taxon>Gammaproteobacteria</taxon>
        <taxon>Enterobacterales</taxon>
        <taxon>Erwiniaceae</taxon>
        <taxon>Erwinia</taxon>
    </lineage>
</organism>
<keyword evidence="9 10" id="KW-0472">Membrane</keyword>
<dbReference type="PANTHER" id="PTHR23535">
    <property type="entry name" value="SUGAR EFFLUX TRANSPORTER A-RELATED"/>
    <property type="match status" value="1"/>
</dbReference>
<dbReference type="Gene3D" id="1.20.1250.20">
    <property type="entry name" value="MFS general substrate transporter like domains"/>
    <property type="match status" value="2"/>
</dbReference>
<evidence type="ECO:0000256" key="8">
    <source>
        <dbReference type="ARBA" id="ARBA00022989"/>
    </source>
</evidence>
<feature type="transmembrane region" description="Helical" evidence="10">
    <location>
        <begin position="82"/>
        <end position="103"/>
    </location>
</feature>
<keyword evidence="6" id="KW-0762">Sugar transport</keyword>
<dbReference type="NCBIfam" id="TIGR00899">
    <property type="entry name" value="2A0120"/>
    <property type="match status" value="1"/>
</dbReference>
<keyword evidence="4" id="KW-1003">Cell membrane</keyword>
<name>A0ABM7N2S0_ERWRD</name>
<keyword evidence="3" id="KW-0813">Transport</keyword>
<dbReference type="InterPro" id="IPR011701">
    <property type="entry name" value="MFS"/>
</dbReference>
<feature type="transmembrane region" description="Helical" evidence="10">
    <location>
        <begin position="138"/>
        <end position="160"/>
    </location>
</feature>
<evidence type="ECO:0000313" key="13">
    <source>
        <dbReference type="Proteomes" id="UP000677515"/>
    </source>
</evidence>
<evidence type="ECO:0000256" key="3">
    <source>
        <dbReference type="ARBA" id="ARBA00022448"/>
    </source>
</evidence>
<keyword evidence="13" id="KW-1185">Reference proteome</keyword>
<dbReference type="Proteomes" id="UP000677515">
    <property type="component" value="Chromosome"/>
</dbReference>
<comment type="similarity">
    <text evidence="2">Belongs to the major facilitator superfamily. Set transporter family.</text>
</comment>
<evidence type="ECO:0000259" key="11">
    <source>
        <dbReference type="PROSITE" id="PS50850"/>
    </source>
</evidence>
<evidence type="ECO:0000256" key="9">
    <source>
        <dbReference type="ARBA" id="ARBA00023136"/>
    </source>
</evidence>
<feature type="transmembrane region" description="Helical" evidence="10">
    <location>
        <begin position="284"/>
        <end position="303"/>
    </location>
</feature>
<keyword evidence="7 10" id="KW-0812">Transmembrane</keyword>
<dbReference type="SUPFAM" id="SSF103473">
    <property type="entry name" value="MFS general substrate transporter"/>
    <property type="match status" value="1"/>
</dbReference>
<evidence type="ECO:0000256" key="5">
    <source>
        <dbReference type="ARBA" id="ARBA00022519"/>
    </source>
</evidence>
<feature type="transmembrane region" description="Helical" evidence="10">
    <location>
        <begin position="115"/>
        <end position="132"/>
    </location>
</feature>
<evidence type="ECO:0000313" key="12">
    <source>
        <dbReference type="EMBL" id="BCQ35776.1"/>
    </source>
</evidence>
<feature type="domain" description="Major facilitator superfamily (MFS) profile" evidence="11">
    <location>
        <begin position="47"/>
        <end position="425"/>
    </location>
</feature>
<evidence type="ECO:0000256" key="4">
    <source>
        <dbReference type="ARBA" id="ARBA00022475"/>
    </source>
</evidence>
<dbReference type="Pfam" id="PF07690">
    <property type="entry name" value="MFS_1"/>
    <property type="match status" value="1"/>
</dbReference>
<evidence type="ECO:0000256" key="7">
    <source>
        <dbReference type="ARBA" id="ARBA00022692"/>
    </source>
</evidence>
<gene>
    <name evidence="12" type="primary">setB</name>
    <name evidence="12" type="ORF">ERHA53_31190</name>
</gene>
<feature type="transmembrane region" description="Helical" evidence="10">
    <location>
        <begin position="339"/>
        <end position="361"/>
    </location>
</feature>
<dbReference type="EMBL" id="AP024329">
    <property type="protein sequence ID" value="BCQ35776.1"/>
    <property type="molecule type" value="Genomic_DNA"/>
</dbReference>
<feature type="transmembrane region" description="Helical" evidence="10">
    <location>
        <begin position="250"/>
        <end position="272"/>
    </location>
</feature>
<evidence type="ECO:0000256" key="10">
    <source>
        <dbReference type="SAM" id="Phobius"/>
    </source>
</evidence>
<dbReference type="InterPro" id="IPR036259">
    <property type="entry name" value="MFS_trans_sf"/>
</dbReference>
<feature type="transmembrane region" description="Helical" evidence="10">
    <location>
        <begin position="207"/>
        <end position="225"/>
    </location>
</feature>
<protein>
    <submittedName>
        <fullName evidence="12">Sugar efflux transporter B</fullName>
    </submittedName>
</protein>
<proteinExistence type="inferred from homology"/>
<keyword evidence="8 10" id="KW-1133">Transmembrane helix</keyword>
<dbReference type="InterPro" id="IPR020846">
    <property type="entry name" value="MFS_dom"/>
</dbReference>
<accession>A0ABM7N2S0</accession>
<evidence type="ECO:0000256" key="2">
    <source>
        <dbReference type="ARBA" id="ARBA00006523"/>
    </source>
</evidence>
<evidence type="ECO:0000256" key="1">
    <source>
        <dbReference type="ARBA" id="ARBA00004429"/>
    </source>
</evidence>
<feature type="transmembrane region" description="Helical" evidence="10">
    <location>
        <begin position="49"/>
        <end position="70"/>
    </location>
</feature>
<evidence type="ECO:0000256" key="6">
    <source>
        <dbReference type="ARBA" id="ARBA00022597"/>
    </source>
</evidence>
<feature type="transmembrane region" description="Helical" evidence="10">
    <location>
        <begin position="404"/>
        <end position="421"/>
    </location>
</feature>
<dbReference type="CDD" id="cd17471">
    <property type="entry name" value="MFS_Set"/>
    <property type="match status" value="1"/>
</dbReference>